<keyword evidence="3" id="KW-1185">Reference proteome</keyword>
<reference evidence="2 3" key="1">
    <citation type="submission" date="2019-02" db="EMBL/GenBank/DDBJ databases">
        <title>Genomic Encyclopedia of Type Strains, Phase IV (KMG-IV): sequencing the most valuable type-strain genomes for metagenomic binning, comparative biology and taxonomic classification.</title>
        <authorList>
            <person name="Goeker M."/>
        </authorList>
    </citation>
    <scope>NUCLEOTIDE SEQUENCE [LARGE SCALE GENOMIC DNA]</scope>
    <source>
        <strain evidence="2 3">DSM 21223</strain>
    </source>
</reference>
<organism evidence="2 3">
    <name type="scientific">Azospira oryzae</name>
    <dbReference type="NCBI Taxonomy" id="146939"/>
    <lineage>
        <taxon>Bacteria</taxon>
        <taxon>Pseudomonadati</taxon>
        <taxon>Pseudomonadota</taxon>
        <taxon>Betaproteobacteria</taxon>
        <taxon>Rhodocyclales</taxon>
        <taxon>Rhodocyclaceae</taxon>
        <taxon>Azospira</taxon>
    </lineage>
</organism>
<dbReference type="PANTHER" id="PTHR43464:SF58">
    <property type="entry name" value="BLR7975 PROTEIN"/>
    <property type="match status" value="1"/>
</dbReference>
<evidence type="ECO:0000259" key="1">
    <source>
        <dbReference type="Pfam" id="PF13649"/>
    </source>
</evidence>
<sequence length="228" mass="25288">MQPAPHAAFQTPDAVDKYAEGPRRNVPGYLSLLPMTRLLIEERVAGQGRILVVGAGGGLELEDYARAHPGWQFDGVDPSGPMLELAAQRLSPFSSRIALHQGYVQDAPQGPFDAATCLLTCHFVPREQRLPMLREIRCRLKPGAPFVVAHLSAEAEQKRRDIWMSRYAAFLTASGSSPEQAQATREKVERELTILSPEEDEGILREAGFHDVQLFYVGFAFRGWVAYA</sequence>
<dbReference type="SUPFAM" id="SSF53335">
    <property type="entry name" value="S-adenosyl-L-methionine-dependent methyltransferases"/>
    <property type="match status" value="1"/>
</dbReference>
<dbReference type="Pfam" id="PF13649">
    <property type="entry name" value="Methyltransf_25"/>
    <property type="match status" value="1"/>
</dbReference>
<dbReference type="EMBL" id="SHKM01000001">
    <property type="protein sequence ID" value="RZT89505.1"/>
    <property type="molecule type" value="Genomic_DNA"/>
</dbReference>
<evidence type="ECO:0000313" key="3">
    <source>
        <dbReference type="Proteomes" id="UP000292136"/>
    </source>
</evidence>
<dbReference type="RefSeq" id="WP_130458252.1">
    <property type="nucleotide sequence ID" value="NZ_SHKM01000001.1"/>
</dbReference>
<name>A0ABY0IPJ8_9RHOO</name>
<dbReference type="InterPro" id="IPR029063">
    <property type="entry name" value="SAM-dependent_MTases_sf"/>
</dbReference>
<dbReference type="CDD" id="cd02440">
    <property type="entry name" value="AdoMet_MTases"/>
    <property type="match status" value="1"/>
</dbReference>
<dbReference type="Proteomes" id="UP000292136">
    <property type="component" value="Unassembled WGS sequence"/>
</dbReference>
<dbReference type="InterPro" id="IPR041698">
    <property type="entry name" value="Methyltransf_25"/>
</dbReference>
<accession>A0ABY0IPJ8</accession>
<proteinExistence type="predicted"/>
<comment type="caution">
    <text evidence="2">The sequence shown here is derived from an EMBL/GenBank/DDBJ whole genome shotgun (WGS) entry which is preliminary data.</text>
</comment>
<gene>
    <name evidence="2" type="ORF">EV678_0291</name>
</gene>
<feature type="domain" description="Methyltransferase" evidence="1">
    <location>
        <begin position="50"/>
        <end position="143"/>
    </location>
</feature>
<dbReference type="Gene3D" id="3.40.50.150">
    <property type="entry name" value="Vaccinia Virus protein VP39"/>
    <property type="match status" value="1"/>
</dbReference>
<protein>
    <submittedName>
        <fullName evidence="2">tRNA (Cmo5U34)-methyltransferase</fullName>
    </submittedName>
</protein>
<evidence type="ECO:0000313" key="2">
    <source>
        <dbReference type="EMBL" id="RZT89505.1"/>
    </source>
</evidence>
<dbReference type="PANTHER" id="PTHR43464">
    <property type="entry name" value="METHYLTRANSFERASE"/>
    <property type="match status" value="1"/>
</dbReference>